<dbReference type="GeneID" id="33568468"/>
<dbReference type="AlphaFoldDB" id="A0A1Y2GL66"/>
<protein>
    <submittedName>
        <fullName evidence="1">Uncharacterized protein</fullName>
    </submittedName>
</protein>
<sequence>MASKARSKTLKGITMRMLVTRSPSPAPTMMRTEDLMLLVALTIDSITAIIAAYYTGRGSVKALIVNIVLDTLILMGVPTSKNFGIDCGAIPLRTSISKNY</sequence>
<accession>A0A1Y2GL66</accession>
<reference evidence="1 2" key="1">
    <citation type="submission" date="2016-07" db="EMBL/GenBank/DDBJ databases">
        <title>Pervasive Adenine N6-methylation of Active Genes in Fungi.</title>
        <authorList>
            <consortium name="DOE Joint Genome Institute"/>
            <person name="Mondo S.J."/>
            <person name="Dannebaum R.O."/>
            <person name="Kuo R.C."/>
            <person name="Labutti K."/>
            <person name="Haridas S."/>
            <person name="Kuo A."/>
            <person name="Salamov A."/>
            <person name="Ahrendt S.R."/>
            <person name="Lipzen A."/>
            <person name="Sullivan W."/>
            <person name="Andreopoulos W.B."/>
            <person name="Clum A."/>
            <person name="Lindquist E."/>
            <person name="Daum C."/>
            <person name="Ramamoorthy G.K."/>
            <person name="Gryganskyi A."/>
            <person name="Culley D."/>
            <person name="Magnuson J.K."/>
            <person name="James T.Y."/>
            <person name="O'Malley M.A."/>
            <person name="Stajich J.E."/>
            <person name="Spatafora J.W."/>
            <person name="Visel A."/>
            <person name="Grigoriev I.V."/>
        </authorList>
    </citation>
    <scope>NUCLEOTIDE SEQUENCE [LARGE SCALE GENOMIC DNA]</scope>
    <source>
        <strain evidence="1 2">NRRL 3116</strain>
    </source>
</reference>
<proteinExistence type="predicted"/>
<name>A0A1Y2GL66_9FUNG</name>
<comment type="caution">
    <text evidence="1">The sequence shown here is derived from an EMBL/GenBank/DDBJ whole genome shotgun (WGS) entry which is preliminary data.</text>
</comment>
<dbReference type="Proteomes" id="UP000193648">
    <property type="component" value="Unassembled WGS sequence"/>
</dbReference>
<gene>
    <name evidence="1" type="ORF">BCR41DRAFT_371692</name>
</gene>
<evidence type="ECO:0000313" key="2">
    <source>
        <dbReference type="Proteomes" id="UP000193648"/>
    </source>
</evidence>
<keyword evidence="2" id="KW-1185">Reference proteome</keyword>
<organism evidence="1 2">
    <name type="scientific">Lobosporangium transversale</name>
    <dbReference type="NCBI Taxonomy" id="64571"/>
    <lineage>
        <taxon>Eukaryota</taxon>
        <taxon>Fungi</taxon>
        <taxon>Fungi incertae sedis</taxon>
        <taxon>Mucoromycota</taxon>
        <taxon>Mortierellomycotina</taxon>
        <taxon>Mortierellomycetes</taxon>
        <taxon>Mortierellales</taxon>
        <taxon>Mortierellaceae</taxon>
        <taxon>Lobosporangium</taxon>
    </lineage>
</organism>
<dbReference type="RefSeq" id="XP_021880345.1">
    <property type="nucleotide sequence ID" value="XM_022026625.1"/>
</dbReference>
<dbReference type="EMBL" id="MCFF01000024">
    <property type="protein sequence ID" value="ORZ12996.1"/>
    <property type="molecule type" value="Genomic_DNA"/>
</dbReference>
<evidence type="ECO:0000313" key="1">
    <source>
        <dbReference type="EMBL" id="ORZ12996.1"/>
    </source>
</evidence>
<dbReference type="InParanoid" id="A0A1Y2GL66"/>